<sequence length="71" mass="8026">MLASICDESSFFSSKELPICPFKVVNIGIIETTVQVDDALDCMLHLINNISFGEAIFIFEIINQNYIIIRD</sequence>
<name>A0A2P2KM67_RHIMU</name>
<evidence type="ECO:0000313" key="1">
    <source>
        <dbReference type="EMBL" id="MBX06819.1"/>
    </source>
</evidence>
<proteinExistence type="predicted"/>
<organism evidence="1">
    <name type="scientific">Rhizophora mucronata</name>
    <name type="common">Asiatic mangrove</name>
    <dbReference type="NCBI Taxonomy" id="61149"/>
    <lineage>
        <taxon>Eukaryota</taxon>
        <taxon>Viridiplantae</taxon>
        <taxon>Streptophyta</taxon>
        <taxon>Embryophyta</taxon>
        <taxon>Tracheophyta</taxon>
        <taxon>Spermatophyta</taxon>
        <taxon>Magnoliopsida</taxon>
        <taxon>eudicotyledons</taxon>
        <taxon>Gunneridae</taxon>
        <taxon>Pentapetalae</taxon>
        <taxon>rosids</taxon>
        <taxon>fabids</taxon>
        <taxon>Malpighiales</taxon>
        <taxon>Rhizophoraceae</taxon>
        <taxon>Rhizophora</taxon>
    </lineage>
</organism>
<reference evidence="1" key="1">
    <citation type="submission" date="2018-02" db="EMBL/GenBank/DDBJ databases">
        <title>Rhizophora mucronata_Transcriptome.</title>
        <authorList>
            <person name="Meera S.P."/>
            <person name="Sreeshan A."/>
            <person name="Augustine A."/>
        </authorList>
    </citation>
    <scope>NUCLEOTIDE SEQUENCE</scope>
    <source>
        <tissue evidence="1">Leaf</tissue>
    </source>
</reference>
<dbReference type="EMBL" id="GGEC01026334">
    <property type="protein sequence ID" value="MBX06818.1"/>
    <property type="molecule type" value="Transcribed_RNA"/>
</dbReference>
<accession>A0A2P2KM67</accession>
<protein>
    <submittedName>
        <fullName evidence="1">Uncharacterized protein</fullName>
    </submittedName>
</protein>
<dbReference type="EMBL" id="GGEC01026335">
    <property type="protein sequence ID" value="MBX06819.1"/>
    <property type="molecule type" value="Transcribed_RNA"/>
</dbReference>
<dbReference type="AlphaFoldDB" id="A0A2P2KM67"/>